<organism evidence="1 2">
    <name type="scientific">Anaerocolumna chitinilytica</name>
    <dbReference type="NCBI Taxonomy" id="1727145"/>
    <lineage>
        <taxon>Bacteria</taxon>
        <taxon>Bacillati</taxon>
        <taxon>Bacillota</taxon>
        <taxon>Clostridia</taxon>
        <taxon>Lachnospirales</taxon>
        <taxon>Lachnospiraceae</taxon>
        <taxon>Anaerocolumna</taxon>
    </lineage>
</organism>
<name>A0A7M3S9Q5_9FIRM</name>
<sequence>MIIKLKNYDYGYISIKYELFWQSNVIDYFQMEANEGEAQPTREFVTNGAVSSIVDEIKNFESDIIILDLEEIASADKVFHQFVEMEKTVLLINVSEKLCSIIKSEFGSNIVWEKWYGENSLVMSTKAHMLQSISKESLIAECSDIYTTKLVETLLSEDIYLDLNKYNESSNVYLSKYINVKKIYAKPDMLNFCLYGLYRHILKHNNEFDSFVCTSNNGAVLATVLGAIFRKKVLYLLNLGPKVIIKEKDLWKKINKHSKYFYVYDVLCLGTELKILNVILNMHRAELVGGIGIGRVLPLVRYSGDINYEALVDITKYKSEFKYSINLYDEKG</sequence>
<reference evidence="1 2" key="1">
    <citation type="submission" date="2020-08" db="EMBL/GenBank/DDBJ databases">
        <title>Draft genome sequencing of an Anaerocolumna strain isolated from anoxic soil subjected to BSD treatment.</title>
        <authorList>
            <person name="Uek A."/>
            <person name="Tonouchi A."/>
        </authorList>
    </citation>
    <scope>NUCLEOTIDE SEQUENCE [LARGE SCALE GENOMIC DNA]</scope>
    <source>
        <strain evidence="1 2">CTTW</strain>
    </source>
</reference>
<accession>A0A7M3S9Q5</accession>
<dbReference type="KEGG" id="acht:bsdcttw_43630"/>
<dbReference type="Proteomes" id="UP000515703">
    <property type="component" value="Chromosome"/>
</dbReference>
<gene>
    <name evidence="1" type="ORF">bsdcttw_43630</name>
</gene>
<protein>
    <submittedName>
        <fullName evidence="1">Uncharacterized protein</fullName>
    </submittedName>
</protein>
<dbReference type="RefSeq" id="WP_185256906.1">
    <property type="nucleotide sequence ID" value="NZ_AP023368.1"/>
</dbReference>
<dbReference type="EMBL" id="AP023368">
    <property type="protein sequence ID" value="BCK01323.1"/>
    <property type="molecule type" value="Genomic_DNA"/>
</dbReference>
<evidence type="ECO:0000313" key="2">
    <source>
        <dbReference type="Proteomes" id="UP000515703"/>
    </source>
</evidence>
<evidence type="ECO:0000313" key="1">
    <source>
        <dbReference type="EMBL" id="BCK01323.1"/>
    </source>
</evidence>
<keyword evidence="2" id="KW-1185">Reference proteome</keyword>
<dbReference type="AlphaFoldDB" id="A0A7M3S9Q5"/>
<reference evidence="1 2" key="2">
    <citation type="submission" date="2020-08" db="EMBL/GenBank/DDBJ databases">
        <authorList>
            <person name="Ueki A."/>
            <person name="Tonouchi A."/>
        </authorList>
    </citation>
    <scope>NUCLEOTIDE SEQUENCE [LARGE SCALE GENOMIC DNA]</scope>
    <source>
        <strain evidence="1 2">CTTW</strain>
    </source>
</reference>
<proteinExistence type="predicted"/>